<protein>
    <recommendedName>
        <fullName evidence="4">ABC transporter permease</fullName>
    </recommendedName>
</protein>
<evidence type="ECO:0000313" key="3">
    <source>
        <dbReference type="Proteomes" id="UP001057877"/>
    </source>
</evidence>
<organism evidence="2 3">
    <name type="scientific">Paenibacillus spongiae</name>
    <dbReference type="NCBI Taxonomy" id="2909671"/>
    <lineage>
        <taxon>Bacteria</taxon>
        <taxon>Bacillati</taxon>
        <taxon>Bacillota</taxon>
        <taxon>Bacilli</taxon>
        <taxon>Bacillales</taxon>
        <taxon>Paenibacillaceae</taxon>
        <taxon>Paenibacillus</taxon>
    </lineage>
</organism>
<dbReference type="Proteomes" id="UP001057877">
    <property type="component" value="Chromosome"/>
</dbReference>
<feature type="transmembrane region" description="Helical" evidence="1">
    <location>
        <begin position="107"/>
        <end position="124"/>
    </location>
</feature>
<evidence type="ECO:0000313" key="2">
    <source>
        <dbReference type="EMBL" id="UVI27573.1"/>
    </source>
</evidence>
<keyword evidence="3" id="KW-1185">Reference proteome</keyword>
<feature type="transmembrane region" description="Helical" evidence="1">
    <location>
        <begin position="50"/>
        <end position="70"/>
    </location>
</feature>
<name>A0ABY5S4B6_9BACL</name>
<keyword evidence="1" id="KW-1133">Transmembrane helix</keyword>
<dbReference type="RefSeq" id="WP_258383661.1">
    <property type="nucleotide sequence ID" value="NZ_CP091430.1"/>
</dbReference>
<evidence type="ECO:0008006" key="4">
    <source>
        <dbReference type="Google" id="ProtNLM"/>
    </source>
</evidence>
<reference evidence="2" key="1">
    <citation type="submission" date="2022-01" db="EMBL/GenBank/DDBJ databases">
        <title>Paenibacillus spongiae sp. nov., isolated from marine sponge.</title>
        <authorList>
            <person name="Li Z."/>
            <person name="Zhang M."/>
        </authorList>
    </citation>
    <scope>NUCLEOTIDE SEQUENCE</scope>
    <source>
        <strain evidence="2">PHS-Z3</strain>
    </source>
</reference>
<accession>A0ABY5S4B6</accession>
<gene>
    <name evidence="2" type="ORF">L1F29_19080</name>
</gene>
<keyword evidence="1" id="KW-0812">Transmembrane</keyword>
<proteinExistence type="predicted"/>
<feature type="transmembrane region" description="Helical" evidence="1">
    <location>
        <begin position="173"/>
        <end position="193"/>
    </location>
</feature>
<dbReference type="EMBL" id="CP091430">
    <property type="protein sequence ID" value="UVI27573.1"/>
    <property type="molecule type" value="Genomic_DNA"/>
</dbReference>
<feature type="transmembrane region" description="Helical" evidence="1">
    <location>
        <begin position="144"/>
        <end position="167"/>
    </location>
</feature>
<keyword evidence="1" id="KW-0472">Membrane</keyword>
<feature type="transmembrane region" description="Helical" evidence="1">
    <location>
        <begin position="200"/>
        <end position="217"/>
    </location>
</feature>
<evidence type="ECO:0000256" key="1">
    <source>
        <dbReference type="SAM" id="Phobius"/>
    </source>
</evidence>
<sequence>MHAFRRLLLTELRNRRSVILVSMAALICLNVLLAALPLQFQYASHHLNGVMTLNIAVCYVYLFIVFLRCFSTWNDEWKVHSIYQLLTLPIPRVFLILYKYIAILVESFLYALIMAAGLIIQYRLTDGMLFRAEPLITFNAAKLLFIAQIVLFATCVIFLCFFCSLLGRVFSRFPLMIAFLAFLIGIIITILAVTKLEPTLMIMVLCAAFFGGCHYLLEKRIAIV</sequence>